<dbReference type="EMBL" id="ML770618">
    <property type="protein sequence ID" value="KAE9383236.1"/>
    <property type="molecule type" value="Genomic_DNA"/>
</dbReference>
<organism evidence="3 4">
    <name type="scientific">Gymnopus androsaceus JB14</name>
    <dbReference type="NCBI Taxonomy" id="1447944"/>
    <lineage>
        <taxon>Eukaryota</taxon>
        <taxon>Fungi</taxon>
        <taxon>Dikarya</taxon>
        <taxon>Basidiomycota</taxon>
        <taxon>Agaricomycotina</taxon>
        <taxon>Agaricomycetes</taxon>
        <taxon>Agaricomycetidae</taxon>
        <taxon>Agaricales</taxon>
        <taxon>Marasmiineae</taxon>
        <taxon>Omphalotaceae</taxon>
        <taxon>Gymnopus</taxon>
    </lineage>
</organism>
<feature type="transmembrane region" description="Helical" evidence="1">
    <location>
        <begin position="44"/>
        <end position="64"/>
    </location>
</feature>
<keyword evidence="4" id="KW-1185">Reference proteome</keyword>
<proteinExistence type="predicted"/>
<dbReference type="PANTHER" id="PTHR40465">
    <property type="entry name" value="CHROMOSOME 1, WHOLE GENOME SHOTGUN SEQUENCE"/>
    <property type="match status" value="1"/>
</dbReference>
<name>A0A6A4GCI2_9AGAR</name>
<feature type="transmembrane region" description="Helical" evidence="1">
    <location>
        <begin position="211"/>
        <end position="231"/>
    </location>
</feature>
<dbReference type="PANTHER" id="PTHR40465:SF1">
    <property type="entry name" value="DUF6534 DOMAIN-CONTAINING PROTEIN"/>
    <property type="match status" value="1"/>
</dbReference>
<feature type="transmembrane region" description="Helical" evidence="1">
    <location>
        <begin position="237"/>
        <end position="258"/>
    </location>
</feature>
<keyword evidence="1" id="KW-1133">Transmembrane helix</keyword>
<keyword evidence="1" id="KW-0472">Membrane</keyword>
<reference evidence="3" key="1">
    <citation type="journal article" date="2019" name="Environ. Microbiol.">
        <title>Fungal ecological strategies reflected in gene transcription - a case study of two litter decomposers.</title>
        <authorList>
            <person name="Barbi F."/>
            <person name="Kohler A."/>
            <person name="Barry K."/>
            <person name="Baskaran P."/>
            <person name="Daum C."/>
            <person name="Fauchery L."/>
            <person name="Ihrmark K."/>
            <person name="Kuo A."/>
            <person name="LaButti K."/>
            <person name="Lipzen A."/>
            <person name="Morin E."/>
            <person name="Grigoriev I.V."/>
            <person name="Henrissat B."/>
            <person name="Lindahl B."/>
            <person name="Martin F."/>
        </authorList>
    </citation>
    <scope>NUCLEOTIDE SEQUENCE</scope>
    <source>
        <strain evidence="3">JB14</strain>
    </source>
</reference>
<feature type="transmembrane region" description="Helical" evidence="1">
    <location>
        <begin position="170"/>
        <end position="191"/>
    </location>
</feature>
<dbReference type="Proteomes" id="UP000799118">
    <property type="component" value="Unassembled WGS sequence"/>
</dbReference>
<feature type="transmembrane region" description="Helical" evidence="1">
    <location>
        <begin position="12"/>
        <end position="37"/>
    </location>
</feature>
<feature type="transmembrane region" description="Helical" evidence="1">
    <location>
        <begin position="84"/>
        <end position="106"/>
    </location>
</feature>
<evidence type="ECO:0000256" key="1">
    <source>
        <dbReference type="SAM" id="Phobius"/>
    </source>
</evidence>
<dbReference type="InterPro" id="IPR045339">
    <property type="entry name" value="DUF6534"/>
</dbReference>
<feature type="transmembrane region" description="Helical" evidence="1">
    <location>
        <begin position="127"/>
        <end position="150"/>
    </location>
</feature>
<evidence type="ECO:0000313" key="3">
    <source>
        <dbReference type="EMBL" id="KAE9383236.1"/>
    </source>
</evidence>
<keyword evidence="1" id="KW-0812">Transmembrane</keyword>
<sequence>MSSVHASIDLTFGATFVGIQVAGVLLGTSTMQAWYYYTHSKDKNFLPALVATVLVFDFIHQALICHTGYTYLVSFYNELAKLETVVWSLLAQVLFSGLTALAVQGFQTYRISMLSGNLNKVVLGNKLWLPVVVGSFVLAEFVCLLTFAIIALMRVKTFEELSAELKGLSIAVNALAAAGDLLIAGILTLLLQRAKTGYRSSDTMINKLTIFAVNTGTLSSLCAVASLVSILAAPNTFIYISFFFSMGRLYTNTLLATLNARKSIRDAAEGVNTRNADNVSLPSGLKHGASSSLVFQHTKDTRISIQVNATREYISDLERDMGVMVAREDSRHDQVEEEELAEFVLMSSQGDAASCLSSPIECTAV</sequence>
<dbReference type="OrthoDB" id="3263055at2759"/>
<dbReference type="AlphaFoldDB" id="A0A6A4GCI2"/>
<protein>
    <recommendedName>
        <fullName evidence="2">DUF6534 domain-containing protein</fullName>
    </recommendedName>
</protein>
<dbReference type="Pfam" id="PF20152">
    <property type="entry name" value="DUF6534"/>
    <property type="match status" value="1"/>
</dbReference>
<accession>A0A6A4GCI2</accession>
<feature type="domain" description="DUF6534" evidence="2">
    <location>
        <begin position="176"/>
        <end position="263"/>
    </location>
</feature>
<gene>
    <name evidence="3" type="ORF">BT96DRAFT_929933</name>
</gene>
<evidence type="ECO:0000259" key="2">
    <source>
        <dbReference type="Pfam" id="PF20152"/>
    </source>
</evidence>
<evidence type="ECO:0000313" key="4">
    <source>
        <dbReference type="Proteomes" id="UP000799118"/>
    </source>
</evidence>